<dbReference type="AlphaFoldDB" id="A0A554MUU9"/>
<gene>
    <name evidence="1" type="ORF">DP107_17695</name>
</gene>
<evidence type="ECO:0000313" key="1">
    <source>
        <dbReference type="EMBL" id="TSD08903.1"/>
    </source>
</evidence>
<protein>
    <submittedName>
        <fullName evidence="1">Uncharacterized protein</fullName>
    </submittedName>
</protein>
<sequence length="123" mass="13614">MVYLNKREATGRTPLFHIISRYQVKIAVRSGDTAHTLTLVVGVAANGEARAYPLGAFPEGGLVNDEVGGRPVVVASRQPSTPMTYTRLADRNSYRFTRVDADRMRGARTTWTCARTARIWSSK</sequence>
<accession>A0A554MUU9</accession>
<dbReference type="InParanoid" id="A0A554MUU9"/>
<proteinExistence type="predicted"/>
<dbReference type="EMBL" id="QMDX01000021">
    <property type="protein sequence ID" value="TSD08903.1"/>
    <property type="molecule type" value="Genomic_DNA"/>
</dbReference>
<evidence type="ECO:0000313" key="2">
    <source>
        <dbReference type="Proteomes" id="UP000319894"/>
    </source>
</evidence>
<reference evidence="1 2" key="1">
    <citation type="submission" date="2018-06" db="EMBL/GenBank/DDBJ databases">
        <title>Natronomonas sp. F16-60 a new haloarchaeon isolated from a solar saltern of Isla Cristina, Huelva, Spain.</title>
        <authorList>
            <person name="Duran-Viseras A."/>
            <person name="Sanchez-Porro C."/>
            <person name="Ventosa A."/>
        </authorList>
    </citation>
    <scope>NUCLEOTIDE SEQUENCE [LARGE SCALE GENOMIC DNA]</scope>
    <source>
        <strain evidence="1 2">F16-60</strain>
    </source>
</reference>
<organism evidence="1 2">
    <name type="scientific">Haloglomus irregulare</name>
    <dbReference type="NCBI Taxonomy" id="2234134"/>
    <lineage>
        <taxon>Archaea</taxon>
        <taxon>Methanobacteriati</taxon>
        <taxon>Methanobacteriota</taxon>
        <taxon>Stenosarchaea group</taxon>
        <taxon>Halobacteria</taxon>
        <taxon>Halobacteriales</taxon>
        <taxon>Natronomonadaceae</taxon>
        <taxon>Haloglomus</taxon>
    </lineage>
</organism>
<name>A0A554MUU9_9EURY</name>
<keyword evidence="2" id="KW-1185">Reference proteome</keyword>
<comment type="caution">
    <text evidence="1">The sequence shown here is derived from an EMBL/GenBank/DDBJ whole genome shotgun (WGS) entry which is preliminary data.</text>
</comment>
<dbReference type="Proteomes" id="UP000319894">
    <property type="component" value="Unassembled WGS sequence"/>
</dbReference>